<feature type="compositionally biased region" description="Acidic residues" evidence="1">
    <location>
        <begin position="131"/>
        <end position="144"/>
    </location>
</feature>
<dbReference type="Pfam" id="PF17800">
    <property type="entry name" value="NPL"/>
    <property type="match status" value="1"/>
</dbReference>
<dbReference type="InterPro" id="IPR041232">
    <property type="entry name" value="NPL"/>
</dbReference>
<reference evidence="3" key="1">
    <citation type="submission" date="2021-01" db="EMBL/GenBank/DDBJ databases">
        <authorList>
            <person name="Eckstrom K.M.E."/>
        </authorList>
    </citation>
    <scope>NUCLEOTIDE SEQUENCE</scope>
    <source>
        <strain evidence="3">UVCC 0001</strain>
    </source>
</reference>
<feature type="domain" description="Nucleoplasmin-like" evidence="2">
    <location>
        <begin position="8"/>
        <end position="122"/>
    </location>
</feature>
<dbReference type="EMBL" id="JASFZW010000004">
    <property type="protein sequence ID" value="KAK2078529.1"/>
    <property type="molecule type" value="Genomic_DNA"/>
</dbReference>
<accession>A0AAD9IHF1</accession>
<evidence type="ECO:0000313" key="4">
    <source>
        <dbReference type="Proteomes" id="UP001255856"/>
    </source>
</evidence>
<feature type="compositionally biased region" description="Acidic residues" evidence="1">
    <location>
        <begin position="154"/>
        <end position="182"/>
    </location>
</feature>
<dbReference type="Gene3D" id="2.60.120.340">
    <property type="entry name" value="Nucleoplasmin core domain"/>
    <property type="match status" value="1"/>
</dbReference>
<evidence type="ECO:0000259" key="2">
    <source>
        <dbReference type="Pfam" id="PF17800"/>
    </source>
</evidence>
<dbReference type="Proteomes" id="UP001255856">
    <property type="component" value="Unassembled WGS sequence"/>
</dbReference>
<name>A0AAD9IHF1_PROWI</name>
<proteinExistence type="predicted"/>
<protein>
    <recommendedName>
        <fullName evidence="2">Nucleoplasmin-like domain-containing protein</fullName>
    </recommendedName>
</protein>
<comment type="caution">
    <text evidence="3">The sequence shown here is derived from an EMBL/GenBank/DDBJ whole genome shotgun (WGS) entry which is preliminary data.</text>
</comment>
<organism evidence="3 4">
    <name type="scientific">Prototheca wickerhamii</name>
    <dbReference type="NCBI Taxonomy" id="3111"/>
    <lineage>
        <taxon>Eukaryota</taxon>
        <taxon>Viridiplantae</taxon>
        <taxon>Chlorophyta</taxon>
        <taxon>core chlorophytes</taxon>
        <taxon>Trebouxiophyceae</taxon>
        <taxon>Chlorellales</taxon>
        <taxon>Chlorellaceae</taxon>
        <taxon>Prototheca</taxon>
    </lineage>
</organism>
<sequence length="299" mass="31390">MAEPISTFYGIEIPAGKSVLVTPRVDEEMTGYEIINLTQVALGAKPAKGAHTLFIQSIGNTDDSDSEAEAEAEDDVDVEGPKIAIATLDAVHHPHVSVDFSVSLAPILVSHTGSSSLFLSGYAHRQEFPADEDDFEQSDSDEEGAPNGVPLGSSDEDDEAYDSDESMDEDEEDEDEEEEPEPSPEPVKAPAPKRKGAAEPTPAKKAKAEPAPAPAAKKPEPAAKKAAPAAKKAEASGDDAAKEYVEALKSAVKAKGTVRLAELGSAVKRPAAAPKLKTAIEKNKAIFSYDEKTGSVSLA</sequence>
<feature type="region of interest" description="Disordered" evidence="1">
    <location>
        <begin position="131"/>
        <end position="239"/>
    </location>
</feature>
<evidence type="ECO:0000256" key="1">
    <source>
        <dbReference type="SAM" id="MobiDB-lite"/>
    </source>
</evidence>
<evidence type="ECO:0000313" key="3">
    <source>
        <dbReference type="EMBL" id="KAK2078529.1"/>
    </source>
</evidence>
<gene>
    <name evidence="3" type="ORF">QBZ16_003369</name>
</gene>
<dbReference type="AlphaFoldDB" id="A0AAD9IHF1"/>
<keyword evidence="4" id="KW-1185">Reference proteome</keyword>